<proteinExistence type="predicted"/>
<dbReference type="AlphaFoldDB" id="A0A645FMS8"/>
<dbReference type="EMBL" id="VSSQ01062560">
    <property type="protein sequence ID" value="MPN15717.1"/>
    <property type="molecule type" value="Genomic_DNA"/>
</dbReference>
<organism evidence="1">
    <name type="scientific">bioreactor metagenome</name>
    <dbReference type="NCBI Taxonomy" id="1076179"/>
    <lineage>
        <taxon>unclassified sequences</taxon>
        <taxon>metagenomes</taxon>
        <taxon>ecological metagenomes</taxon>
    </lineage>
</organism>
<protein>
    <submittedName>
        <fullName evidence="1">Uncharacterized protein</fullName>
    </submittedName>
</protein>
<accession>A0A645FMS8</accession>
<gene>
    <name evidence="1" type="ORF">SDC9_163051</name>
</gene>
<name>A0A645FMS8_9ZZZZ</name>
<reference evidence="1" key="1">
    <citation type="submission" date="2019-08" db="EMBL/GenBank/DDBJ databases">
        <authorList>
            <person name="Kucharzyk K."/>
            <person name="Murdoch R.W."/>
            <person name="Higgins S."/>
            <person name="Loffler F."/>
        </authorList>
    </citation>
    <scope>NUCLEOTIDE SEQUENCE</scope>
</reference>
<comment type="caution">
    <text evidence="1">The sequence shown here is derived from an EMBL/GenBank/DDBJ whole genome shotgun (WGS) entry which is preliminary data.</text>
</comment>
<evidence type="ECO:0000313" key="1">
    <source>
        <dbReference type="EMBL" id="MPN15717.1"/>
    </source>
</evidence>
<sequence length="103" mass="11574">MQFLLRMESLLDEMKFPQSFTARREFAPAAGLPHVGSGDGERRGKLATFTVKILFRQNASWQGCVTWLERGKEESFRSALELVFLMDSAISLSMQSGKLRASS</sequence>